<dbReference type="Gene3D" id="2.120.10.30">
    <property type="entry name" value="TolB, C-terminal domain"/>
    <property type="match status" value="1"/>
</dbReference>
<accession>A0A246K2B9</accession>
<dbReference type="InterPro" id="IPR011041">
    <property type="entry name" value="Quinoprot_gluc/sorb_DH_b-prop"/>
</dbReference>
<feature type="signal peptide" evidence="1">
    <location>
        <begin position="1"/>
        <end position="27"/>
    </location>
</feature>
<reference evidence="3 4" key="1">
    <citation type="journal article" date="2010" name="Int. J. Syst. Evol. Microbiol.">
        <title>Sphingopyxis bauzanensis sp. nov., a psychrophilic bacterium isolated from soil.</title>
        <authorList>
            <person name="Zhang D.C."/>
            <person name="Liu H.C."/>
            <person name="Xin Y.H."/>
            <person name="Zhou Y.G."/>
            <person name="Schinner F."/>
            <person name="Margesin R."/>
        </authorList>
    </citation>
    <scope>NUCLEOTIDE SEQUENCE [LARGE SCALE GENOMIC DNA]</scope>
    <source>
        <strain evidence="3 4">DSM 22271</strain>
    </source>
</reference>
<organism evidence="3 4">
    <name type="scientific">Sphingopyxis bauzanensis</name>
    <dbReference type="NCBI Taxonomy" id="651663"/>
    <lineage>
        <taxon>Bacteria</taxon>
        <taxon>Pseudomonadati</taxon>
        <taxon>Pseudomonadota</taxon>
        <taxon>Alphaproteobacteria</taxon>
        <taxon>Sphingomonadales</taxon>
        <taxon>Sphingomonadaceae</taxon>
        <taxon>Sphingopyxis</taxon>
    </lineage>
</organism>
<feature type="chain" id="PRO_5013303925" evidence="1">
    <location>
        <begin position="28"/>
        <end position="390"/>
    </location>
</feature>
<dbReference type="AlphaFoldDB" id="A0A246K2B9"/>
<dbReference type="PANTHER" id="PTHR19328:SF75">
    <property type="entry name" value="ALDOSE SUGAR DEHYDROGENASE YLII"/>
    <property type="match status" value="1"/>
</dbReference>
<evidence type="ECO:0000313" key="3">
    <source>
        <dbReference type="EMBL" id="OWQ99694.1"/>
    </source>
</evidence>
<dbReference type="Proteomes" id="UP000197361">
    <property type="component" value="Unassembled WGS sequence"/>
</dbReference>
<dbReference type="EMBL" id="NISK01000001">
    <property type="protein sequence ID" value="OWQ99694.1"/>
    <property type="molecule type" value="Genomic_DNA"/>
</dbReference>
<sequence>MKSLPLLALAAALAAGACSASTTSSKAADPAALDASGEHPATPVTDAPFTVQEVASFNEPWAMTFVPGTRAALITEKAGKLKLWQENGPTLDVAGVPTVAYGGQGGLGDVIVAPDFATSGTVYLSWAEAGEGDTAGAVVGMAKLVQGATPRLEGLKAIWTQSPKVTGRGHYSHRLAFSPDGQYLFIGSGDRQKMEPAQDMSGTLGKIVRLRPDGSVPTDNPFVAQGGVTAQIWSLGHRNILGLTFDGAGKLWNQEMGPRHGDEINLVERGANHGWPLVSNGDHYNGSAIPDHPTRPEFAAPKLWWNPAVSPGGLAWYGGDLYRGWKNSLLMGALSGEGLVRASINGDRLSKADRWDFGTRIREVEVRDDGSVWLLTDGENGKLVKLVPKK</sequence>
<dbReference type="SUPFAM" id="SSF50952">
    <property type="entry name" value="Soluble quinoprotein glucose dehydrogenase"/>
    <property type="match status" value="1"/>
</dbReference>
<dbReference type="RefSeq" id="WP_088440437.1">
    <property type="nucleotide sequence ID" value="NZ_BMMC01000005.1"/>
</dbReference>
<gene>
    <name evidence="3" type="ORF">CDQ92_06295</name>
</gene>
<evidence type="ECO:0000259" key="2">
    <source>
        <dbReference type="Pfam" id="PF07995"/>
    </source>
</evidence>
<evidence type="ECO:0000313" key="4">
    <source>
        <dbReference type="Proteomes" id="UP000197361"/>
    </source>
</evidence>
<proteinExistence type="predicted"/>
<evidence type="ECO:0000256" key="1">
    <source>
        <dbReference type="SAM" id="SignalP"/>
    </source>
</evidence>
<keyword evidence="1" id="KW-0732">Signal</keyword>
<dbReference type="OrthoDB" id="9770043at2"/>
<dbReference type="InterPro" id="IPR012938">
    <property type="entry name" value="Glc/Sorbosone_DH"/>
</dbReference>
<name>A0A246K2B9_9SPHN</name>
<dbReference type="PANTHER" id="PTHR19328">
    <property type="entry name" value="HEDGEHOG-INTERACTING PROTEIN"/>
    <property type="match status" value="1"/>
</dbReference>
<feature type="domain" description="Glucose/Sorbosone dehydrogenase" evidence="2">
    <location>
        <begin position="57"/>
        <end position="385"/>
    </location>
</feature>
<dbReference type="InterPro" id="IPR011042">
    <property type="entry name" value="6-blade_b-propeller_TolB-like"/>
</dbReference>
<protein>
    <submittedName>
        <fullName evidence="3">Dehydrogenase</fullName>
    </submittedName>
</protein>
<keyword evidence="4" id="KW-1185">Reference proteome</keyword>
<dbReference type="PROSITE" id="PS51257">
    <property type="entry name" value="PROKAR_LIPOPROTEIN"/>
    <property type="match status" value="1"/>
</dbReference>
<dbReference type="Pfam" id="PF07995">
    <property type="entry name" value="GSDH"/>
    <property type="match status" value="1"/>
</dbReference>
<comment type="caution">
    <text evidence="3">The sequence shown here is derived from an EMBL/GenBank/DDBJ whole genome shotgun (WGS) entry which is preliminary data.</text>
</comment>